<evidence type="ECO:0000313" key="2">
    <source>
        <dbReference type="EMBL" id="SVD11261.1"/>
    </source>
</evidence>
<gene>
    <name evidence="2" type="ORF">METZ01_LOCUS364115</name>
</gene>
<dbReference type="InterPro" id="IPR029060">
    <property type="entry name" value="PIN-like_dom_sf"/>
</dbReference>
<feature type="domain" description="5'-3' exonuclease alpha-helical arch N-terminal" evidence="1">
    <location>
        <begin position="4"/>
        <end position="68"/>
    </location>
</feature>
<dbReference type="PANTHER" id="PTHR42646">
    <property type="entry name" value="FLAP ENDONUCLEASE XNI"/>
    <property type="match status" value="1"/>
</dbReference>
<dbReference type="AlphaFoldDB" id="A0A382SQV5"/>
<sequence length="69" mass="7831">MSKQLVLVDGSSYLYRAFHAMPNLANSRGEATGAVYGIVNMLRRLLREYDTPYFAVVFDAPGKTFRDRL</sequence>
<dbReference type="GO" id="GO:0017108">
    <property type="term" value="F:5'-flap endonuclease activity"/>
    <property type="evidence" value="ECO:0007669"/>
    <property type="project" value="InterPro"/>
</dbReference>
<dbReference type="SUPFAM" id="SSF88723">
    <property type="entry name" value="PIN domain-like"/>
    <property type="match status" value="1"/>
</dbReference>
<evidence type="ECO:0000259" key="1">
    <source>
        <dbReference type="Pfam" id="PF02739"/>
    </source>
</evidence>
<reference evidence="2" key="1">
    <citation type="submission" date="2018-05" db="EMBL/GenBank/DDBJ databases">
        <authorList>
            <person name="Lanie J.A."/>
            <person name="Ng W.-L."/>
            <person name="Kazmierczak K.M."/>
            <person name="Andrzejewski T.M."/>
            <person name="Davidsen T.M."/>
            <person name="Wayne K.J."/>
            <person name="Tettelin H."/>
            <person name="Glass J.I."/>
            <person name="Rusch D."/>
            <person name="Podicherti R."/>
            <person name="Tsui H.-C.T."/>
            <person name="Winkler M.E."/>
        </authorList>
    </citation>
    <scope>NUCLEOTIDE SEQUENCE</scope>
</reference>
<dbReference type="CDD" id="cd09859">
    <property type="entry name" value="PIN_53EXO"/>
    <property type="match status" value="1"/>
</dbReference>
<dbReference type="GO" id="GO:0033567">
    <property type="term" value="P:DNA replication, Okazaki fragment processing"/>
    <property type="evidence" value="ECO:0007669"/>
    <property type="project" value="InterPro"/>
</dbReference>
<dbReference type="Gene3D" id="3.40.50.1010">
    <property type="entry name" value="5'-nuclease"/>
    <property type="match status" value="1"/>
</dbReference>
<dbReference type="InterPro" id="IPR020046">
    <property type="entry name" value="5-3_exonucl_a-hlix_arch_N"/>
</dbReference>
<accession>A0A382SQV5</accession>
<dbReference type="PANTHER" id="PTHR42646:SF2">
    <property type="entry name" value="5'-3' EXONUCLEASE FAMILY PROTEIN"/>
    <property type="match status" value="1"/>
</dbReference>
<dbReference type="Pfam" id="PF02739">
    <property type="entry name" value="5_3_exonuc_N"/>
    <property type="match status" value="1"/>
</dbReference>
<proteinExistence type="predicted"/>
<name>A0A382SQV5_9ZZZZ</name>
<dbReference type="InterPro" id="IPR038969">
    <property type="entry name" value="FEN"/>
</dbReference>
<feature type="non-terminal residue" evidence="2">
    <location>
        <position position="69"/>
    </location>
</feature>
<protein>
    <recommendedName>
        <fullName evidence="1">5'-3' exonuclease alpha-helical arch N-terminal domain-containing protein</fullName>
    </recommendedName>
</protein>
<organism evidence="2">
    <name type="scientific">marine metagenome</name>
    <dbReference type="NCBI Taxonomy" id="408172"/>
    <lineage>
        <taxon>unclassified sequences</taxon>
        <taxon>metagenomes</taxon>
        <taxon>ecological metagenomes</taxon>
    </lineage>
</organism>
<dbReference type="EMBL" id="UINC01130286">
    <property type="protein sequence ID" value="SVD11261.1"/>
    <property type="molecule type" value="Genomic_DNA"/>
</dbReference>
<dbReference type="GO" id="GO:0003677">
    <property type="term" value="F:DNA binding"/>
    <property type="evidence" value="ECO:0007669"/>
    <property type="project" value="InterPro"/>
</dbReference>